<keyword evidence="2" id="KW-0813">Transport</keyword>
<evidence type="ECO:0000256" key="4">
    <source>
        <dbReference type="ARBA" id="ARBA00022840"/>
    </source>
</evidence>
<dbReference type="InterPro" id="IPR003439">
    <property type="entry name" value="ABC_transporter-like_ATP-bd"/>
</dbReference>
<proteinExistence type="predicted"/>
<gene>
    <name evidence="7" type="ORF">FH607_019875</name>
</gene>
<evidence type="ECO:0000259" key="6">
    <source>
        <dbReference type="PROSITE" id="PS50893"/>
    </source>
</evidence>
<dbReference type="Gene3D" id="3.40.50.300">
    <property type="entry name" value="P-loop containing nucleotide triphosphate hydrolases"/>
    <property type="match status" value="1"/>
</dbReference>
<dbReference type="GO" id="GO:0016887">
    <property type="term" value="F:ATP hydrolysis activity"/>
    <property type="evidence" value="ECO:0007669"/>
    <property type="project" value="InterPro"/>
</dbReference>
<accession>A0A5N6A2M2</accession>
<dbReference type="SUPFAM" id="SSF52540">
    <property type="entry name" value="P-loop containing nucleoside triphosphate hydrolases"/>
    <property type="match status" value="1"/>
</dbReference>
<keyword evidence="5" id="KW-0046">Antibiotic resistance</keyword>
<evidence type="ECO:0000313" key="8">
    <source>
        <dbReference type="Proteomes" id="UP000314251"/>
    </source>
</evidence>
<dbReference type="Proteomes" id="UP000314251">
    <property type="component" value="Unassembled WGS sequence"/>
</dbReference>
<feature type="domain" description="ABC transporter" evidence="6">
    <location>
        <begin position="22"/>
        <end position="255"/>
    </location>
</feature>
<protein>
    <submittedName>
        <fullName evidence="7">ATP-binding cassette domain-containing protein</fullName>
    </submittedName>
</protein>
<comment type="subcellular location">
    <subcellularLocation>
        <location evidence="1">Cell membrane</location>
        <topology evidence="1">Peripheral membrane protein</topology>
    </subcellularLocation>
</comment>
<keyword evidence="3" id="KW-0547">Nucleotide-binding</keyword>
<evidence type="ECO:0000256" key="2">
    <source>
        <dbReference type="ARBA" id="ARBA00022448"/>
    </source>
</evidence>
<dbReference type="SMART" id="SM00382">
    <property type="entry name" value="AAA"/>
    <property type="match status" value="1"/>
</dbReference>
<name>A0A5N6A2M2_9ACTN</name>
<dbReference type="PROSITE" id="PS50893">
    <property type="entry name" value="ABC_TRANSPORTER_2"/>
    <property type="match status" value="1"/>
</dbReference>
<dbReference type="InterPro" id="IPR050763">
    <property type="entry name" value="ABC_transporter_ATP-binding"/>
</dbReference>
<organism evidence="7 8">
    <name type="scientific">Streptomyces mimosae</name>
    <dbReference type="NCBI Taxonomy" id="2586635"/>
    <lineage>
        <taxon>Bacteria</taxon>
        <taxon>Bacillati</taxon>
        <taxon>Actinomycetota</taxon>
        <taxon>Actinomycetes</taxon>
        <taxon>Kitasatosporales</taxon>
        <taxon>Streptomycetaceae</taxon>
        <taxon>Streptomyces</taxon>
    </lineage>
</organism>
<dbReference type="EMBL" id="VDLY02000013">
    <property type="protein sequence ID" value="KAB8163037.1"/>
    <property type="molecule type" value="Genomic_DNA"/>
</dbReference>
<dbReference type="PANTHER" id="PTHR42711">
    <property type="entry name" value="ABC TRANSPORTER ATP-BINDING PROTEIN"/>
    <property type="match status" value="1"/>
</dbReference>
<keyword evidence="8" id="KW-1185">Reference proteome</keyword>
<comment type="caution">
    <text evidence="7">The sequence shown here is derived from an EMBL/GenBank/DDBJ whole genome shotgun (WGS) entry which is preliminary data.</text>
</comment>
<dbReference type="GO" id="GO:0005886">
    <property type="term" value="C:plasma membrane"/>
    <property type="evidence" value="ECO:0007669"/>
    <property type="project" value="UniProtKB-SubCell"/>
</dbReference>
<dbReference type="OrthoDB" id="9804819at2"/>
<evidence type="ECO:0000256" key="5">
    <source>
        <dbReference type="ARBA" id="ARBA00023251"/>
    </source>
</evidence>
<dbReference type="InterPro" id="IPR027417">
    <property type="entry name" value="P-loop_NTPase"/>
</dbReference>
<evidence type="ECO:0000256" key="1">
    <source>
        <dbReference type="ARBA" id="ARBA00004202"/>
    </source>
</evidence>
<dbReference type="GO" id="GO:0046677">
    <property type="term" value="P:response to antibiotic"/>
    <property type="evidence" value="ECO:0007669"/>
    <property type="project" value="UniProtKB-KW"/>
</dbReference>
<dbReference type="GO" id="GO:0005524">
    <property type="term" value="F:ATP binding"/>
    <property type="evidence" value="ECO:0007669"/>
    <property type="project" value="UniProtKB-KW"/>
</dbReference>
<dbReference type="Pfam" id="PF00005">
    <property type="entry name" value="ABC_tran"/>
    <property type="match status" value="1"/>
</dbReference>
<dbReference type="InterPro" id="IPR003593">
    <property type="entry name" value="AAA+_ATPase"/>
</dbReference>
<keyword evidence="4 7" id="KW-0067">ATP-binding</keyword>
<dbReference type="AlphaFoldDB" id="A0A5N6A2M2"/>
<evidence type="ECO:0000256" key="3">
    <source>
        <dbReference type="ARBA" id="ARBA00022741"/>
    </source>
</evidence>
<evidence type="ECO:0000313" key="7">
    <source>
        <dbReference type="EMBL" id="KAB8163037.1"/>
    </source>
</evidence>
<dbReference type="PANTHER" id="PTHR42711:SF1">
    <property type="entry name" value="ABC-TRANSPORT PROTEIN, ATP-BINDING COMPONENT"/>
    <property type="match status" value="1"/>
</dbReference>
<sequence>MITTRGLGKSYDFYEQPANLLGALRSLLRRELTTVQAVRDLNLDVRRGEIVGLLGPNGAGKTTTVKMLCGLLVPTTGGLSVCGETPARRSYPFLSQISVIFGQKSMLWWDVSTRESFRIHKSMYEIPDDDFSEVVARLGELLDIGGILDVPVRNLSLGQRMRCELALALLHRPSLLFADEPTIGLDVEAKVVVRALFREINRTFGTTIVLTSHDMSDVEALCDRVVIVTDGGAAFDGDIGELRARAGIARTVVFTYRDTPRLPPEILRASVESGAHSVRLRLGDQPVATLVQAATGWGDLADVGIVEPGLDEVMSKVFSESGRRP</sequence>
<reference evidence="7" key="1">
    <citation type="submission" date="2019-10" db="EMBL/GenBank/DDBJ databases">
        <title>Nonomuraea sp. nov., isolated from Phyllanthus amarus.</title>
        <authorList>
            <person name="Klykleung N."/>
            <person name="Tanasupawat S."/>
        </authorList>
    </citation>
    <scope>NUCLEOTIDE SEQUENCE [LARGE SCALE GENOMIC DNA]</scope>
    <source>
        <strain evidence="7">3MP-10</strain>
    </source>
</reference>